<dbReference type="EMBL" id="JANATA010000015">
    <property type="protein sequence ID" value="MCP3429072.1"/>
    <property type="molecule type" value="Genomic_DNA"/>
</dbReference>
<dbReference type="Proteomes" id="UP001165413">
    <property type="component" value="Unassembled WGS sequence"/>
</dbReference>
<name>A0AA41WYZ1_9ALTE</name>
<organism evidence="1 2">
    <name type="scientific">Opacimonas viscosa</name>
    <dbReference type="NCBI Taxonomy" id="2961944"/>
    <lineage>
        <taxon>Bacteria</taxon>
        <taxon>Pseudomonadati</taxon>
        <taxon>Pseudomonadota</taxon>
        <taxon>Gammaproteobacteria</taxon>
        <taxon>Alteromonadales</taxon>
        <taxon>Alteromonadaceae</taxon>
        <taxon>Opacimonas</taxon>
    </lineage>
</organism>
<reference evidence="1" key="1">
    <citation type="submission" date="2022-07" db="EMBL/GenBank/DDBJ databases">
        <title>Characterization of the Novel Bacterium Alteromonas immobilis LMIT006 and Alteromonas gregis LMIT007.</title>
        <authorList>
            <person name="Lin X."/>
        </authorList>
    </citation>
    <scope>NUCLEOTIDE SEQUENCE</scope>
    <source>
        <strain evidence="1">LMIT007</strain>
    </source>
</reference>
<evidence type="ECO:0000313" key="1">
    <source>
        <dbReference type="EMBL" id="MCP3429072.1"/>
    </source>
</evidence>
<keyword evidence="2" id="KW-1185">Reference proteome</keyword>
<protein>
    <submittedName>
        <fullName evidence="1">Uncharacterized protein</fullName>
    </submittedName>
</protein>
<evidence type="ECO:0000313" key="2">
    <source>
        <dbReference type="Proteomes" id="UP001165413"/>
    </source>
</evidence>
<accession>A0AA41WYZ1</accession>
<dbReference type="RefSeq" id="WP_254101003.1">
    <property type="nucleotide sequence ID" value="NZ_JANATA010000015.1"/>
</dbReference>
<dbReference type="AlphaFoldDB" id="A0AA41WYZ1"/>
<sequence length="80" mass="9637">MKQTISIVIPPQEILKRISTNNYFLRKKLENSEAEATEADKRYQYNYRICPSTRSVPYIGYTYSKDLRRIKEEIGRRYLQ</sequence>
<proteinExistence type="predicted"/>
<comment type="caution">
    <text evidence="1">The sequence shown here is derived from an EMBL/GenBank/DDBJ whole genome shotgun (WGS) entry which is preliminary data.</text>
</comment>
<gene>
    <name evidence="1" type="ORF">NLF92_08965</name>
</gene>